<feature type="compositionally biased region" description="Low complexity" evidence="1">
    <location>
        <begin position="73"/>
        <end position="83"/>
    </location>
</feature>
<accession>A0ABP0LBX4</accession>
<feature type="compositionally biased region" description="Basic residues" evidence="1">
    <location>
        <begin position="1316"/>
        <end position="1327"/>
    </location>
</feature>
<keyword evidence="3" id="KW-1185">Reference proteome</keyword>
<evidence type="ECO:0000313" key="3">
    <source>
        <dbReference type="Proteomes" id="UP001642464"/>
    </source>
</evidence>
<feature type="compositionally biased region" description="Low complexity" evidence="1">
    <location>
        <begin position="434"/>
        <end position="443"/>
    </location>
</feature>
<dbReference type="Proteomes" id="UP001642464">
    <property type="component" value="Unassembled WGS sequence"/>
</dbReference>
<comment type="caution">
    <text evidence="2">The sequence shown here is derived from an EMBL/GenBank/DDBJ whole genome shotgun (WGS) entry which is preliminary data.</text>
</comment>
<evidence type="ECO:0000256" key="1">
    <source>
        <dbReference type="SAM" id="MobiDB-lite"/>
    </source>
</evidence>
<feature type="region of interest" description="Disordered" evidence="1">
    <location>
        <begin position="58"/>
        <end position="91"/>
    </location>
</feature>
<evidence type="ECO:0000313" key="2">
    <source>
        <dbReference type="EMBL" id="CAK9036670.1"/>
    </source>
</evidence>
<feature type="region of interest" description="Disordered" evidence="1">
    <location>
        <begin position="328"/>
        <end position="370"/>
    </location>
</feature>
<gene>
    <name evidence="2" type="ORF">SCF082_LOCUS21822</name>
</gene>
<feature type="region of interest" description="Disordered" evidence="1">
    <location>
        <begin position="393"/>
        <end position="443"/>
    </location>
</feature>
<feature type="region of interest" description="Disordered" evidence="1">
    <location>
        <begin position="660"/>
        <end position="717"/>
    </location>
</feature>
<sequence>MSDRVLDSLQELRSDLGSVTRQLTAITERLGSLQLEVEESASDRFSVVSSRVEVEGPPITVAPENRSGYPLQSPSSSVPAPSAGEIGRPQSWEEREEIARQVGTFLRRAIGGEIRGPSGRDRIKQPSRYYVVCRDFSGNTFTHPVKVYTRWLDVKSICSSNGDFGNSVFVGLPSLREVRAAIAGPPCWLRALAEWPALIIFHRLTVEKSGALRLSEQVQPTLSTAREEPEEMLQLKVWIGILSQEAFDRVEFGAEDLPDYPFTGPGLEDGFLPYAPSLVEVIQEKFAFMSAESGGPEVGGGGDDVSGRLSRLEDGLSEIRLFLKELAKGPQKSAGASSPKEPAVGETSASPSKRPGALKRKEERRVTFEGLDPSVTDAALRAGIPEGHLRELSGLLKQRPGRMEDLPRPSVKKTDPLSDSGEEEEEALEEGEAGSHAGSSSDGGVAKAIVKLTKLCSHLTDKKARKKGDQLEHLLDLGHGGEGGGEGSGSGGQKKAAALRLLRKQLAENPRLILESIESNLCSDFAARPVRPGEPRSGATARGWLEARSRVQNYTGHVRWCWQIAGIWDCLMADQVEQARARCALLLSAADQASVDSGSWLLAQQVLLEGPPPYHSFSSHQAPSVHERHHTALLDTRWLDLFLHHIRELDSYQEAKRRLGGRAGRGDDKDKEVEKFPKNPKPKAKGSPKGKGKSASSSAAEEKEVTDEQPSGFPLPLPYPEALRKRWRAEAKEVSRKKMINTVVIALNYTTLGRASSCPPSLFPGRPLTSTQWGIVRHLEAFLEEWLEAGEVGPESMGRAAPKIESIEMALQVLRVSFLATGLKNDYFGPGKEGLMQGGFSSDVGEVVGQGIGTSFSTFKELVPSRLRFVGTPNFDPLPYLDPAGASVYAHPLKCRVQPEVFEGRVPVVKMHCSFDSKIKLFELLDSCKRLKLATRHEVDPRFASGMFAVVKSLEQDRLIMDSRPANALEVPLEGWIKSLGSAEALTKLYIPEGYDIVGSGNLITLGGPIPRGPDFVGIVIDDYVALSLVPSGAKGASNGAALSKAMETKYLERSPSSPTASTDTQLPGTRERFLHLDSGVAHSSKSFVFNGLFGVVDGTDGEFVMNYFEKIWTKGHVLTGKGFVWPPTTPGFLDLFSGSKGVANWLLRFTDSWVVTYELEDGPDQDLDSEECQKELMRLLALGVFQSWGGGPVCRSFSRAVTPAVRTREHPLGLEDMRFSMREKVHQGNKSADWVCDLMEVSLLLSIFFWAATAAAAILSSAIASTAPALGPGPLHDRRRIWETAGPEIEAFDVVKELLGGLPNQSASSGPERWRVHRSEKRKKRRTSEAQTASFLLVERED</sequence>
<protein>
    <submittedName>
        <fullName evidence="2">Ultraviolet-B receptor UVR8</fullName>
    </submittedName>
</protein>
<name>A0ABP0LBX4_9DINO</name>
<reference evidence="2 3" key="1">
    <citation type="submission" date="2024-02" db="EMBL/GenBank/DDBJ databases">
        <authorList>
            <person name="Chen Y."/>
            <person name="Shah S."/>
            <person name="Dougan E. K."/>
            <person name="Thang M."/>
            <person name="Chan C."/>
        </authorList>
    </citation>
    <scope>NUCLEOTIDE SEQUENCE [LARGE SCALE GENOMIC DNA]</scope>
</reference>
<feature type="compositionally biased region" description="Basic and acidic residues" evidence="1">
    <location>
        <begin position="401"/>
        <end position="416"/>
    </location>
</feature>
<feature type="compositionally biased region" description="Acidic residues" evidence="1">
    <location>
        <begin position="420"/>
        <end position="432"/>
    </location>
</feature>
<feature type="compositionally biased region" description="Basic residues" evidence="1">
    <location>
        <begin position="678"/>
        <end position="692"/>
    </location>
</feature>
<keyword evidence="2" id="KW-0675">Receptor</keyword>
<feature type="compositionally biased region" description="Basic and acidic residues" evidence="1">
    <location>
        <begin position="664"/>
        <end position="677"/>
    </location>
</feature>
<feature type="region of interest" description="Disordered" evidence="1">
    <location>
        <begin position="1303"/>
        <end position="1334"/>
    </location>
</feature>
<dbReference type="EMBL" id="CAXAMM010015558">
    <property type="protein sequence ID" value="CAK9036670.1"/>
    <property type="molecule type" value="Genomic_DNA"/>
</dbReference>
<organism evidence="2 3">
    <name type="scientific">Durusdinium trenchii</name>
    <dbReference type="NCBI Taxonomy" id="1381693"/>
    <lineage>
        <taxon>Eukaryota</taxon>
        <taxon>Sar</taxon>
        <taxon>Alveolata</taxon>
        <taxon>Dinophyceae</taxon>
        <taxon>Suessiales</taxon>
        <taxon>Symbiodiniaceae</taxon>
        <taxon>Durusdinium</taxon>
    </lineage>
</organism>
<proteinExistence type="predicted"/>